<accession>A0A8J3ZKA8</accession>
<name>A0A8J3ZKA8_9ACTN</name>
<gene>
    <name evidence="2" type="ORF">Vau01_118840</name>
</gene>
<reference evidence="2" key="1">
    <citation type="submission" date="2021-01" db="EMBL/GenBank/DDBJ databases">
        <title>Whole genome shotgun sequence of Virgisporangium aurantiacum NBRC 16421.</title>
        <authorList>
            <person name="Komaki H."/>
            <person name="Tamura T."/>
        </authorList>
    </citation>
    <scope>NUCLEOTIDE SEQUENCE</scope>
    <source>
        <strain evidence="2">NBRC 16421</strain>
    </source>
</reference>
<sequence length="199" mass="22147">MHHNVNESANRDRDSPPAQEKVAIPPIPVRLAHRPTLGGLVVPFITPRTYDGRYLFGGVDPRRQRQCLIRRLCSVCGDALLARPVDRLVLLMRLSDLPFRRTSEPALDPVCAAYTQAACPMVAGQLSNYRSVPMRLGVGMAPAADQAARLGATAEPWFAVWLPRYDTVIEPRNGQPAASYAGIRPLRIRPITWRHVVPW</sequence>
<keyword evidence="3" id="KW-1185">Reference proteome</keyword>
<dbReference type="Proteomes" id="UP000612585">
    <property type="component" value="Unassembled WGS sequence"/>
</dbReference>
<comment type="caution">
    <text evidence="2">The sequence shown here is derived from an EMBL/GenBank/DDBJ whole genome shotgun (WGS) entry which is preliminary data.</text>
</comment>
<dbReference type="RefSeq" id="WP_204012790.1">
    <property type="nucleotide sequence ID" value="NZ_BOPG01000115.1"/>
</dbReference>
<organism evidence="2 3">
    <name type="scientific">Virgisporangium aurantiacum</name>
    <dbReference type="NCBI Taxonomy" id="175570"/>
    <lineage>
        <taxon>Bacteria</taxon>
        <taxon>Bacillati</taxon>
        <taxon>Actinomycetota</taxon>
        <taxon>Actinomycetes</taxon>
        <taxon>Micromonosporales</taxon>
        <taxon>Micromonosporaceae</taxon>
        <taxon>Virgisporangium</taxon>
    </lineage>
</organism>
<dbReference type="AlphaFoldDB" id="A0A8J3ZKA8"/>
<dbReference type="EMBL" id="BOPG01000115">
    <property type="protein sequence ID" value="GIJ64368.1"/>
    <property type="molecule type" value="Genomic_DNA"/>
</dbReference>
<evidence type="ECO:0000313" key="3">
    <source>
        <dbReference type="Proteomes" id="UP000612585"/>
    </source>
</evidence>
<evidence type="ECO:0000313" key="2">
    <source>
        <dbReference type="EMBL" id="GIJ64368.1"/>
    </source>
</evidence>
<feature type="region of interest" description="Disordered" evidence="1">
    <location>
        <begin position="1"/>
        <end position="20"/>
    </location>
</feature>
<evidence type="ECO:0000256" key="1">
    <source>
        <dbReference type="SAM" id="MobiDB-lite"/>
    </source>
</evidence>
<proteinExistence type="predicted"/>
<protein>
    <submittedName>
        <fullName evidence="2">Uncharacterized protein</fullName>
    </submittedName>
</protein>